<keyword evidence="15 24" id="KW-1133">Transmembrane helix</keyword>
<gene>
    <name evidence="26" type="ORF">DSY93_01150</name>
    <name evidence="25" type="ORF">DSY97_00490</name>
</gene>
<evidence type="ECO:0000313" key="26">
    <source>
        <dbReference type="EMBL" id="RTZ92657.1"/>
    </source>
</evidence>
<keyword evidence="7" id="KW-0997">Cell inner membrane</keyword>
<evidence type="ECO:0000256" key="2">
    <source>
        <dbReference type="ARBA" id="ARBA00005967"/>
    </source>
</evidence>
<comment type="similarity">
    <text evidence="2 24">Belongs to the bacterial diacylglycerol kinase family.</text>
</comment>
<comment type="subcellular location">
    <subcellularLocation>
        <location evidence="1">Cell inner membrane</location>
        <topology evidence="1">Multi-pass membrane protein</topology>
    </subcellularLocation>
</comment>
<dbReference type="AlphaFoldDB" id="A0A432GD43"/>
<dbReference type="PANTHER" id="PTHR34299">
    <property type="entry name" value="DIACYLGLYCEROL KINASE"/>
    <property type="match status" value="1"/>
</dbReference>
<feature type="binding site" evidence="22">
    <location>
        <begin position="92"/>
        <end position="93"/>
    </location>
    <ligand>
        <name>ATP</name>
        <dbReference type="ChEBI" id="CHEBI:30616"/>
    </ligand>
</feature>
<dbReference type="GO" id="GO:0005886">
    <property type="term" value="C:plasma membrane"/>
    <property type="evidence" value="ECO:0007669"/>
    <property type="project" value="UniProtKB-SubCell"/>
</dbReference>
<keyword evidence="12 24" id="KW-0418">Kinase</keyword>
<comment type="catalytic activity">
    <reaction evidence="24">
        <text>a 1,2-diacyl-sn-glycerol + ATP = a 1,2-diacyl-sn-glycero-3-phosphate + ADP + H(+)</text>
        <dbReference type="Rhea" id="RHEA:10272"/>
        <dbReference type="ChEBI" id="CHEBI:15378"/>
        <dbReference type="ChEBI" id="CHEBI:17815"/>
        <dbReference type="ChEBI" id="CHEBI:30616"/>
        <dbReference type="ChEBI" id="CHEBI:58608"/>
        <dbReference type="ChEBI" id="CHEBI:456216"/>
        <dbReference type="EC" id="2.7.1.107"/>
    </reaction>
</comment>
<evidence type="ECO:0000256" key="23">
    <source>
        <dbReference type="PIRSR" id="PIRSR600829-4"/>
    </source>
</evidence>
<feature type="binding site" evidence="22">
    <location>
        <begin position="83"/>
        <end position="85"/>
    </location>
    <ligand>
        <name>ATP</name>
        <dbReference type="ChEBI" id="CHEBI:30616"/>
    </ligand>
</feature>
<dbReference type="PANTHER" id="PTHR34299:SF1">
    <property type="entry name" value="DIACYLGLYCEROL KINASE"/>
    <property type="match status" value="1"/>
</dbReference>
<evidence type="ECO:0000256" key="15">
    <source>
        <dbReference type="ARBA" id="ARBA00022989"/>
    </source>
</evidence>
<evidence type="ECO:0000313" key="28">
    <source>
        <dbReference type="Proteomes" id="UP000288322"/>
    </source>
</evidence>
<feature type="transmembrane region" description="Helical" evidence="24">
    <location>
        <begin position="51"/>
        <end position="69"/>
    </location>
</feature>
<feature type="binding site" evidence="21">
    <location>
        <begin position="28"/>
        <end position="32"/>
    </location>
    <ligand>
        <name>substrate</name>
    </ligand>
</feature>
<dbReference type="GO" id="GO:0046872">
    <property type="term" value="F:metal ion binding"/>
    <property type="evidence" value="ECO:0007669"/>
    <property type="project" value="UniProtKB-KW"/>
</dbReference>
<feature type="binding site" evidence="22">
    <location>
        <position position="26"/>
    </location>
    <ligand>
        <name>ATP</name>
        <dbReference type="ChEBI" id="CHEBI:30616"/>
    </ligand>
</feature>
<evidence type="ECO:0000256" key="7">
    <source>
        <dbReference type="ARBA" id="ARBA00022519"/>
    </source>
</evidence>
<keyword evidence="13 22" id="KW-0067">ATP-binding</keyword>
<evidence type="ECO:0000256" key="16">
    <source>
        <dbReference type="ARBA" id="ARBA00023098"/>
    </source>
</evidence>
<keyword evidence="16 24" id="KW-0443">Lipid metabolism</keyword>
<dbReference type="GO" id="GO:0004143">
    <property type="term" value="F:ATP-dependent diacylglycerol kinase activity"/>
    <property type="evidence" value="ECO:0007669"/>
    <property type="project" value="UniProtKB-EC"/>
</dbReference>
<evidence type="ECO:0000256" key="5">
    <source>
        <dbReference type="ARBA" id="ARBA00022475"/>
    </source>
</evidence>
<keyword evidence="5" id="KW-1003">Cell membrane</keyword>
<evidence type="ECO:0000256" key="10">
    <source>
        <dbReference type="ARBA" id="ARBA00022723"/>
    </source>
</evidence>
<evidence type="ECO:0000256" key="20">
    <source>
        <dbReference type="PIRSR" id="PIRSR600829-1"/>
    </source>
</evidence>
<evidence type="ECO:0000256" key="9">
    <source>
        <dbReference type="ARBA" id="ARBA00022692"/>
    </source>
</evidence>
<dbReference type="EC" id="2.7.1.107" evidence="3 24"/>
<reference evidence="27 28" key="1">
    <citation type="submission" date="2018-06" db="EMBL/GenBank/DDBJ databases">
        <title>Combined omics and stable isotope probing to characterize newly discovered Mariana Back-Arc vent microbial communities.</title>
        <authorList>
            <person name="Trembath-Reichert E."/>
            <person name="Huber J.A."/>
        </authorList>
    </citation>
    <scope>NUCLEOTIDE SEQUENCE [LARGE SCALE GENOMIC DNA]</scope>
    <source>
        <strain evidence="26">MAG 151</strain>
        <strain evidence="25">MAG 63_1</strain>
    </source>
</reference>
<evidence type="ECO:0000256" key="19">
    <source>
        <dbReference type="ARBA" id="ARBA00023264"/>
    </source>
</evidence>
<protein>
    <recommendedName>
        <fullName evidence="4 24">Diacylglycerol kinase</fullName>
        <ecNumber evidence="3 24">2.7.1.107</ecNumber>
    </recommendedName>
</protein>
<evidence type="ECO:0000256" key="4">
    <source>
        <dbReference type="ARBA" id="ARBA00017575"/>
    </source>
</evidence>
<evidence type="ECO:0000256" key="24">
    <source>
        <dbReference type="RuleBase" id="RU363065"/>
    </source>
</evidence>
<dbReference type="CDD" id="cd14264">
    <property type="entry name" value="DAGK_IM"/>
    <property type="match status" value="1"/>
</dbReference>
<evidence type="ECO:0000256" key="13">
    <source>
        <dbReference type="ARBA" id="ARBA00022840"/>
    </source>
</evidence>
<evidence type="ECO:0000256" key="3">
    <source>
        <dbReference type="ARBA" id="ARBA00012133"/>
    </source>
</evidence>
<feature type="binding site" evidence="23">
    <location>
        <position position="74"/>
    </location>
    <ligand>
        <name>a divalent metal cation</name>
        <dbReference type="ChEBI" id="CHEBI:60240"/>
    </ligand>
</feature>
<keyword evidence="8 24" id="KW-0808">Transferase</keyword>
<comment type="cofactor">
    <cofactor evidence="23">
        <name>Mg(2+)</name>
        <dbReference type="ChEBI" id="CHEBI:18420"/>
    </cofactor>
    <text evidence="23">Mn(2+), Zn(2+), Cd(2+) and Co(2+) support activity to lesser extents.</text>
</comment>
<accession>A0A432GD43</accession>
<feature type="binding site" evidence="21">
    <location>
        <position position="67"/>
    </location>
    <ligand>
        <name>substrate</name>
    </ligand>
</feature>
<dbReference type="EMBL" id="QNZH01000026">
    <property type="protein sequence ID" value="RTZ92657.1"/>
    <property type="molecule type" value="Genomic_DNA"/>
</dbReference>
<dbReference type="GO" id="GO:0006654">
    <property type="term" value="P:phosphatidic acid biosynthetic process"/>
    <property type="evidence" value="ECO:0007669"/>
    <property type="project" value="InterPro"/>
</dbReference>
<keyword evidence="14 23" id="KW-0460">Magnesium</keyword>
<evidence type="ECO:0000256" key="18">
    <source>
        <dbReference type="ARBA" id="ARBA00023209"/>
    </source>
</evidence>
<comment type="caution">
    <text evidence="24">Lacks conserved residue(s) required for the propagation of feature annotation.</text>
</comment>
<dbReference type="EMBL" id="QNZL01000015">
    <property type="protein sequence ID" value="RTZ81699.1"/>
    <property type="molecule type" value="Genomic_DNA"/>
</dbReference>
<evidence type="ECO:0000313" key="25">
    <source>
        <dbReference type="EMBL" id="RTZ81699.1"/>
    </source>
</evidence>
<name>A0A432GD43_9DELT</name>
<dbReference type="GO" id="GO:0005524">
    <property type="term" value="F:ATP binding"/>
    <property type="evidence" value="ECO:0007669"/>
    <property type="project" value="UniProtKB-KW"/>
</dbReference>
<evidence type="ECO:0000256" key="11">
    <source>
        <dbReference type="ARBA" id="ARBA00022741"/>
    </source>
</evidence>
<dbReference type="InterPro" id="IPR036945">
    <property type="entry name" value="DAGK_sf"/>
</dbReference>
<evidence type="ECO:0000256" key="17">
    <source>
        <dbReference type="ARBA" id="ARBA00023136"/>
    </source>
</evidence>
<feature type="binding site" evidence="21">
    <location>
        <position position="96"/>
    </location>
    <ligand>
        <name>substrate</name>
    </ligand>
</feature>
<organism evidence="25 27">
    <name type="scientific">SAR324 cluster bacterium</name>
    <dbReference type="NCBI Taxonomy" id="2024889"/>
    <lineage>
        <taxon>Bacteria</taxon>
        <taxon>Deltaproteobacteria</taxon>
        <taxon>SAR324 cluster</taxon>
    </lineage>
</organism>
<evidence type="ECO:0000256" key="21">
    <source>
        <dbReference type="PIRSR" id="PIRSR600829-2"/>
    </source>
</evidence>
<evidence type="ECO:0000256" key="22">
    <source>
        <dbReference type="PIRSR" id="PIRSR600829-3"/>
    </source>
</evidence>
<keyword evidence="9 24" id="KW-0812">Transmembrane</keyword>
<keyword evidence="10 23" id="KW-0479">Metal-binding</keyword>
<keyword evidence="6" id="KW-0444">Lipid biosynthesis</keyword>
<dbReference type="Proteomes" id="UP000286801">
    <property type="component" value="Unassembled WGS sequence"/>
</dbReference>
<feature type="active site" description="Proton acceptor" evidence="20">
    <location>
        <position position="67"/>
    </location>
</feature>
<dbReference type="Pfam" id="PF01219">
    <property type="entry name" value="DAGK_prokar"/>
    <property type="match status" value="1"/>
</dbReference>
<evidence type="ECO:0000256" key="8">
    <source>
        <dbReference type="ARBA" id="ARBA00022679"/>
    </source>
</evidence>
<keyword evidence="19 24" id="KW-1208">Phospholipid metabolism</keyword>
<feature type="binding site" evidence="23">
    <location>
        <position position="26"/>
    </location>
    <ligand>
        <name>a divalent metal cation</name>
        <dbReference type="ChEBI" id="CHEBI:60240"/>
    </ligand>
</feature>
<feature type="binding site" evidence="22">
    <location>
        <position position="74"/>
    </location>
    <ligand>
        <name>ATP</name>
        <dbReference type="ChEBI" id="CHEBI:30616"/>
    </ligand>
</feature>
<evidence type="ECO:0000313" key="27">
    <source>
        <dbReference type="Proteomes" id="UP000286801"/>
    </source>
</evidence>
<feature type="binding site" evidence="21">
    <location>
        <position position="53"/>
    </location>
    <ligand>
        <name>substrate</name>
    </ligand>
</feature>
<dbReference type="InterPro" id="IPR033718">
    <property type="entry name" value="DAGK_prok"/>
</dbReference>
<evidence type="ECO:0000256" key="1">
    <source>
        <dbReference type="ARBA" id="ARBA00004429"/>
    </source>
</evidence>
<proteinExistence type="inferred from homology"/>
<dbReference type="Proteomes" id="UP000288322">
    <property type="component" value="Unassembled WGS sequence"/>
</dbReference>
<comment type="function">
    <text evidence="24">Catalyzes the ATP-dependent phosphorylation of sn-l,2-diacylglycerol (DAG) to phosphatidic acid. Involved in the recycling of diacylglycerol produced as a by-product during membrane-derived oligosaccharide (MDO) biosynthesis.</text>
</comment>
<dbReference type="Gene3D" id="1.10.287.3610">
    <property type="match status" value="1"/>
</dbReference>
<evidence type="ECO:0000256" key="12">
    <source>
        <dbReference type="ARBA" id="ARBA00022777"/>
    </source>
</evidence>
<feature type="transmembrane region" description="Helical" evidence="24">
    <location>
        <begin position="27"/>
        <end position="45"/>
    </location>
</feature>
<dbReference type="InterPro" id="IPR000829">
    <property type="entry name" value="DAGK"/>
</dbReference>
<evidence type="ECO:0000256" key="6">
    <source>
        <dbReference type="ARBA" id="ARBA00022516"/>
    </source>
</evidence>
<sequence length="109" mass="11916">MMKTLLHLRKAFGHSMKGLRETFRNEMAFRIELTAAVILIPTALILSVSPIVRIMLVGSVFLVLIVELLNTGIETVVNRISAEQHHLSGMAKDAGSASVFVASLNLVFV</sequence>
<comment type="caution">
    <text evidence="25">The sequence shown here is derived from an EMBL/GenBank/DDBJ whole genome shotgun (WGS) entry which is preliminary data.</text>
</comment>
<keyword evidence="18" id="KW-0594">Phospholipid biosynthesis</keyword>
<keyword evidence="11 22" id="KW-0547">Nucleotide-binding</keyword>
<evidence type="ECO:0000256" key="14">
    <source>
        <dbReference type="ARBA" id="ARBA00022842"/>
    </source>
</evidence>
<keyword evidence="17 24" id="KW-0472">Membrane</keyword>